<name>A0ABQ3ZH82_9ACTN</name>
<comment type="caution">
    <text evidence="1">The sequence shown here is derived from an EMBL/GenBank/DDBJ whole genome shotgun (WGS) entry which is preliminary data.</text>
</comment>
<proteinExistence type="predicted"/>
<protein>
    <submittedName>
        <fullName evidence="1">Uncharacterized protein</fullName>
    </submittedName>
</protein>
<accession>A0ABQ3ZH82</accession>
<dbReference type="Gene3D" id="3.30.565.10">
    <property type="entry name" value="Histidine kinase-like ATPase, C-terminal domain"/>
    <property type="match status" value="1"/>
</dbReference>
<dbReference type="EMBL" id="BOMN01000013">
    <property type="protein sequence ID" value="GIE17908.1"/>
    <property type="molecule type" value="Genomic_DNA"/>
</dbReference>
<dbReference type="SUPFAM" id="SSF55874">
    <property type="entry name" value="ATPase domain of HSP90 chaperone/DNA topoisomerase II/histidine kinase"/>
    <property type="match status" value="1"/>
</dbReference>
<evidence type="ECO:0000313" key="1">
    <source>
        <dbReference type="EMBL" id="GIE17908.1"/>
    </source>
</evidence>
<sequence>MIQVLTLDASVRKRPGMYFRFAQDNPLLPTQVLADVLGSVDHPPTAVAPVHSADAVAEITGDLAFTVTDNLRAQPGKHGYFDSLITTDRLWFAAAAALSTAVLVEIWQDGHACRQHLAGMHPTGPAEEFPAPPGAGARFAFTLDTTYFAPGAAITTDLATIDPHGPHCEKGHRTGSVTVRDLRNPAKPQQCEYA</sequence>
<keyword evidence="2" id="KW-1185">Reference proteome</keyword>
<gene>
    <name evidence="1" type="ORF">Ahu01nite_010100</name>
</gene>
<organism evidence="1 2">
    <name type="scientific">Winogradskya humida</name>
    <dbReference type="NCBI Taxonomy" id="113566"/>
    <lineage>
        <taxon>Bacteria</taxon>
        <taxon>Bacillati</taxon>
        <taxon>Actinomycetota</taxon>
        <taxon>Actinomycetes</taxon>
        <taxon>Micromonosporales</taxon>
        <taxon>Micromonosporaceae</taxon>
        <taxon>Winogradskya</taxon>
    </lineage>
</organism>
<reference evidence="1 2" key="1">
    <citation type="submission" date="2021-01" db="EMBL/GenBank/DDBJ databases">
        <title>Whole genome shotgun sequence of Actinoplanes humidus NBRC 14915.</title>
        <authorList>
            <person name="Komaki H."/>
            <person name="Tamura T."/>
        </authorList>
    </citation>
    <scope>NUCLEOTIDE SEQUENCE [LARGE SCALE GENOMIC DNA]</scope>
    <source>
        <strain evidence="1 2">NBRC 14915</strain>
    </source>
</reference>
<dbReference type="Proteomes" id="UP000603200">
    <property type="component" value="Unassembled WGS sequence"/>
</dbReference>
<evidence type="ECO:0000313" key="2">
    <source>
        <dbReference type="Proteomes" id="UP000603200"/>
    </source>
</evidence>
<dbReference type="InterPro" id="IPR036890">
    <property type="entry name" value="HATPase_C_sf"/>
</dbReference>